<feature type="region of interest" description="Disordered" evidence="1">
    <location>
        <begin position="1040"/>
        <end position="1078"/>
    </location>
</feature>
<evidence type="ECO:0000256" key="1">
    <source>
        <dbReference type="SAM" id="MobiDB-lite"/>
    </source>
</evidence>
<reference evidence="2" key="1">
    <citation type="submission" date="2023-10" db="EMBL/GenBank/DDBJ databases">
        <authorList>
            <person name="Chen Y."/>
            <person name="Shah S."/>
            <person name="Dougan E. K."/>
            <person name="Thang M."/>
            <person name="Chan C."/>
        </authorList>
    </citation>
    <scope>NUCLEOTIDE SEQUENCE [LARGE SCALE GENOMIC DNA]</scope>
</reference>
<dbReference type="Proteomes" id="UP001189429">
    <property type="component" value="Unassembled WGS sequence"/>
</dbReference>
<accession>A0ABN9PAF7</accession>
<evidence type="ECO:0008006" key="4">
    <source>
        <dbReference type="Google" id="ProtNLM"/>
    </source>
</evidence>
<protein>
    <recommendedName>
        <fullName evidence="4">RNA-directed RNA polymerase</fullName>
    </recommendedName>
</protein>
<dbReference type="EMBL" id="CAUYUJ010000302">
    <property type="protein sequence ID" value="CAK0789768.1"/>
    <property type="molecule type" value="Genomic_DNA"/>
</dbReference>
<sequence length="1078" mass="118198">MDASSLARNFGAALQLSHVDADSCVDDDMAKVAEFVLSSGPAQSRLLSNAARSDKLQMDAKKVTRCVAVLGASTSIMDSLMQADIERYLAVTVPSDHLHQYAEFAAYDAADFSATLRGSASILGFTTSLPAGSTESSIRSAALVAPRRVRIAVEAPTYSGICKTMQTKLRYSMLVTMDDVLTIVVYAKSASLGLLERGTGECVALSQIRASGATAWSNHFKSSARFAMTDGDLTNEKGERIVGQQRNWDRHRETCGSHLISTSYKKAMAPLTASLRGMLNHQLSFQMTGDMMCWQKCIYDDVEERCLILEGSCSDEASLHRRLVLRTFCSSSERSNVMSKVLLSTLPNGDWRRCDHVCYHVADLGIDETDRHAIVHVLASGLSTALAPHMPTRYQEAKWCRGEVATDETAIGEACHRVFSFAFRRYMLAHGHAVGALPRGRGGTDALRMSVRSQAQPGHGDPPIADGEVAEAADFTPKHDAEDGAIKNARFRKVAWKWWSCNPLGLLVLQRNAMECLRAMRDHNFYLNGPAFERRQTAEAARKIQAGSTDLLVRDFAPLALARGEVGELCYDKLERLFTVDAMWMCMPDDCFTVEFRALSFQDRVSKMSQHLMDPISLRIITDHPDLQGDLCDAKIFAFMLKWPCDNGPQAQLKEIGASAALANRSGLVTTKSSFGPTPSEAGRKAKRQQSVTEAIQNVGCTEVELCSRIPHCQLPSLDEALTSCRAVMRVKRERDRHSLQNDIKAINDFREGVGKNQVAMMSERAAAHIDIGMKFVAVPASGKLRVVEPSYQVSADIGRATAWASTRYKSSGMCCGLEAFNKWAHDFITHAAAPTELDGMRGSEYRKCCDAEMCICVGRGKDLANRVATFLGLVKGICSPGTSARSMLGDGRLVAELIGHGPDGPDGEDLNLYSWLHFGLMYWSPYRPTFMEVVPVEPIEDLPPRDDRVYIKATCQFKTLFKALDLLLDCSHWSVRWYVLEHSGRPIANFSPLVVPVLPLDGYAVAPFWPRHGAAARAPGPGEHHLPAADVEEYIDGVDLPEGESDHGGGDAVCGGHAHADVSDGDDELDDLIDELE</sequence>
<evidence type="ECO:0000313" key="2">
    <source>
        <dbReference type="EMBL" id="CAK0789768.1"/>
    </source>
</evidence>
<proteinExistence type="predicted"/>
<feature type="compositionally biased region" description="Acidic residues" evidence="1">
    <location>
        <begin position="1064"/>
        <end position="1078"/>
    </location>
</feature>
<keyword evidence="3" id="KW-1185">Reference proteome</keyword>
<comment type="caution">
    <text evidence="2">The sequence shown here is derived from an EMBL/GenBank/DDBJ whole genome shotgun (WGS) entry which is preliminary data.</text>
</comment>
<organism evidence="2 3">
    <name type="scientific">Prorocentrum cordatum</name>
    <dbReference type="NCBI Taxonomy" id="2364126"/>
    <lineage>
        <taxon>Eukaryota</taxon>
        <taxon>Sar</taxon>
        <taxon>Alveolata</taxon>
        <taxon>Dinophyceae</taxon>
        <taxon>Prorocentrales</taxon>
        <taxon>Prorocentraceae</taxon>
        <taxon>Prorocentrum</taxon>
    </lineage>
</organism>
<evidence type="ECO:0000313" key="3">
    <source>
        <dbReference type="Proteomes" id="UP001189429"/>
    </source>
</evidence>
<feature type="non-terminal residue" evidence="2">
    <location>
        <position position="1078"/>
    </location>
</feature>
<gene>
    <name evidence="2" type="ORF">PCOR1329_LOCUS1242</name>
</gene>
<name>A0ABN9PAF7_9DINO</name>